<evidence type="ECO:0000313" key="3">
    <source>
        <dbReference type="Proteomes" id="UP001055286"/>
    </source>
</evidence>
<dbReference type="Proteomes" id="UP001055286">
    <property type="component" value="Unassembled WGS sequence"/>
</dbReference>
<protein>
    <submittedName>
        <fullName evidence="2">Uncharacterized protein</fullName>
    </submittedName>
</protein>
<comment type="caution">
    <text evidence="2">The sequence shown here is derived from an EMBL/GenBank/DDBJ whole genome shotgun (WGS) entry which is preliminary data.</text>
</comment>
<gene>
    <name evidence="2" type="ORF">MPEAHAMD_6995</name>
</gene>
<evidence type="ECO:0000313" key="2">
    <source>
        <dbReference type="EMBL" id="GJD66796.1"/>
    </source>
</evidence>
<evidence type="ECO:0000256" key="1">
    <source>
        <dbReference type="SAM" id="MobiDB-lite"/>
    </source>
</evidence>
<dbReference type="AlphaFoldDB" id="A0AA37HJ37"/>
<proteinExistence type="predicted"/>
<keyword evidence="3" id="KW-1185">Reference proteome</keyword>
<reference evidence="2" key="1">
    <citation type="journal article" date="2016" name="Front. Microbiol.">
        <title>Genome Sequence of the Piezophilic, Mesophilic Sulfate-Reducing Bacterium Desulfovibrio indicus J2T.</title>
        <authorList>
            <person name="Cao J."/>
            <person name="Maignien L."/>
            <person name="Shao Z."/>
            <person name="Alain K."/>
            <person name="Jebbar M."/>
        </authorList>
    </citation>
    <scope>NUCLEOTIDE SEQUENCE</scope>
    <source>
        <strain evidence="2">JCM 32048</strain>
    </source>
</reference>
<sequence length="84" mass="8936">MQPMPTRRVEGQPSCSVNPTSSTACQPRPLRERALIQGWGRGIVIRDVAALEATANFDRAYLHRTGSAGLTGSCSRSAPAGRLA</sequence>
<organism evidence="2 3">
    <name type="scientific">Methylobacterium frigidaeris</name>
    <dbReference type="NCBI Taxonomy" id="2038277"/>
    <lineage>
        <taxon>Bacteria</taxon>
        <taxon>Pseudomonadati</taxon>
        <taxon>Pseudomonadota</taxon>
        <taxon>Alphaproteobacteria</taxon>
        <taxon>Hyphomicrobiales</taxon>
        <taxon>Methylobacteriaceae</taxon>
        <taxon>Methylobacterium</taxon>
    </lineage>
</organism>
<reference evidence="2" key="2">
    <citation type="submission" date="2021-08" db="EMBL/GenBank/DDBJ databases">
        <authorList>
            <person name="Tani A."/>
            <person name="Ola A."/>
            <person name="Ogura Y."/>
            <person name="Katsura K."/>
            <person name="Hayashi T."/>
        </authorList>
    </citation>
    <scope>NUCLEOTIDE SEQUENCE</scope>
    <source>
        <strain evidence="2">JCM 32048</strain>
    </source>
</reference>
<dbReference type="PROSITE" id="PS51257">
    <property type="entry name" value="PROKAR_LIPOPROTEIN"/>
    <property type="match status" value="1"/>
</dbReference>
<feature type="region of interest" description="Disordered" evidence="1">
    <location>
        <begin position="1"/>
        <end position="29"/>
    </location>
</feature>
<feature type="compositionally biased region" description="Polar residues" evidence="1">
    <location>
        <begin position="13"/>
        <end position="25"/>
    </location>
</feature>
<dbReference type="EMBL" id="BPQJ01000081">
    <property type="protein sequence ID" value="GJD66796.1"/>
    <property type="molecule type" value="Genomic_DNA"/>
</dbReference>
<name>A0AA37HJ37_9HYPH</name>
<accession>A0AA37HJ37</accession>